<dbReference type="PANTHER" id="PTHR33375:SF1">
    <property type="entry name" value="CHROMOSOME-PARTITIONING PROTEIN PARB-RELATED"/>
    <property type="match status" value="1"/>
</dbReference>
<dbReference type="Pfam" id="PF17762">
    <property type="entry name" value="HTH_ParB"/>
    <property type="match status" value="1"/>
</dbReference>
<dbReference type="SMART" id="SM00470">
    <property type="entry name" value="ParB"/>
    <property type="match status" value="1"/>
</dbReference>
<name>A0A8X8KB82_ACIFI</name>
<dbReference type="InterPro" id="IPR022396">
    <property type="entry name" value="PRTRC_ParB"/>
</dbReference>
<comment type="similarity">
    <text evidence="1">Belongs to the ParB family.</text>
</comment>
<dbReference type="NCBIfam" id="TIGR03734">
    <property type="entry name" value="PRTRC_parB"/>
    <property type="match status" value="1"/>
</dbReference>
<evidence type="ECO:0000313" key="5">
    <source>
        <dbReference type="EMBL" id="MBU2722927.1"/>
    </source>
</evidence>
<proteinExistence type="inferred from homology"/>
<sequence length="562" mass="60596">MDVQISSVREGNNPRRYFDSAAMEELTNSVKANGIVQPIAVSRQSDDKYVILAGHRRYRAAVSAGLSTIPVHVVEGQDPEAVALIENTVRDDMSPAEESESAMRLLKKNNGDVTEVALLLGWTQDKLRRRIALSGCSQTVRDALAERKIQLGIAELLATVPEHDKQDKALEKILANKLTVSQVKDFLSRLVQMLESAIFDKTQCMGCRFNTSTHASLFEETIDKDACCTNSDCFQKKTDVVLQEKAASIKDDYPVVRIIRLGDPDVWTQLVATGNTGVGEAQVSKCHACANFGAIVSGLPGDEGKVDTSVCFDLNCHENMVKAKRMPVHIPIPPSGDGEGVLFNPGSAASAPEITGDDDDGGNNDESVDTSSCCTPPSVPRQSAMTGAMTQYRRSLWNMVGAKAIAKDHAKGMTILVSIIANAKTMALSPTEVSTVIRRKIGDDRMSKSVGTMASALDEAGIGLSLIAATAGTALSGLHESDVVSILQYLQPNIGESWEINKDFLSLMTKSEISSLADEIGVADKVDNWHKVIGGKKEQAIQAFMNSGMDFNGIVPMMLDYN</sequence>
<protein>
    <submittedName>
        <fullName evidence="5">PRTRC system ParB family protein</fullName>
    </submittedName>
</protein>
<accession>A0A8X8KB82</accession>
<keyword evidence="2" id="KW-0159">Chromosome partition</keyword>
<evidence type="ECO:0000256" key="3">
    <source>
        <dbReference type="SAM" id="MobiDB-lite"/>
    </source>
</evidence>
<dbReference type="InterPro" id="IPR036086">
    <property type="entry name" value="ParB/Sulfiredoxin_sf"/>
</dbReference>
<evidence type="ECO:0000256" key="2">
    <source>
        <dbReference type="ARBA" id="ARBA00022829"/>
    </source>
</evidence>
<feature type="compositionally biased region" description="Polar residues" evidence="3">
    <location>
        <begin position="369"/>
        <end position="387"/>
    </location>
</feature>
<dbReference type="Gene3D" id="3.90.1530.30">
    <property type="match status" value="1"/>
</dbReference>
<dbReference type="GO" id="GO:0003677">
    <property type="term" value="F:DNA binding"/>
    <property type="evidence" value="ECO:0007669"/>
    <property type="project" value="InterPro"/>
</dbReference>
<dbReference type="PANTHER" id="PTHR33375">
    <property type="entry name" value="CHROMOSOME-PARTITIONING PROTEIN PARB-RELATED"/>
    <property type="match status" value="1"/>
</dbReference>
<feature type="domain" description="ParB-like N-terminal" evidence="4">
    <location>
        <begin position="1"/>
        <end position="88"/>
    </location>
</feature>
<reference evidence="5" key="1">
    <citation type="journal article" date="2021" name="ISME J.">
        <title>Genomic evolution of the class Acidithiobacillia: deep-branching Proteobacteria living in extreme acidic conditions.</title>
        <authorList>
            <person name="Moya-Beltran A."/>
            <person name="Beard S."/>
            <person name="Rojas-Villalobos C."/>
            <person name="Issotta F."/>
            <person name="Gallardo Y."/>
            <person name="Ulloa R."/>
            <person name="Giaveno A."/>
            <person name="Degli Esposti M."/>
            <person name="Johnson D.B."/>
            <person name="Quatrini R."/>
        </authorList>
    </citation>
    <scope>NUCLEOTIDE SEQUENCE</scope>
    <source>
        <strain evidence="5">DSM 583</strain>
    </source>
</reference>
<feature type="region of interest" description="Disordered" evidence="3">
    <location>
        <begin position="341"/>
        <end position="387"/>
    </location>
</feature>
<dbReference type="EMBL" id="JABBHS010000198">
    <property type="protein sequence ID" value="MBU2722927.1"/>
    <property type="molecule type" value="Genomic_DNA"/>
</dbReference>
<dbReference type="SUPFAM" id="SSF110849">
    <property type="entry name" value="ParB/Sulfiredoxin"/>
    <property type="match status" value="1"/>
</dbReference>
<gene>
    <name evidence="5" type="ORF">HF568_06825</name>
</gene>
<comment type="caution">
    <text evidence="5">The sequence shown here is derived from an EMBL/GenBank/DDBJ whole genome shotgun (WGS) entry which is preliminary data.</text>
</comment>
<dbReference type="Pfam" id="PF02195">
    <property type="entry name" value="ParB_N"/>
    <property type="match status" value="1"/>
</dbReference>
<dbReference type="RefSeq" id="WP_215886118.1">
    <property type="nucleotide sequence ID" value="NZ_CP134225.1"/>
</dbReference>
<dbReference type="InterPro" id="IPR050336">
    <property type="entry name" value="Chromosome_partition/occlusion"/>
</dbReference>
<dbReference type="InterPro" id="IPR041468">
    <property type="entry name" value="HTH_ParB/Spo0J"/>
</dbReference>
<evidence type="ECO:0000256" key="1">
    <source>
        <dbReference type="ARBA" id="ARBA00006295"/>
    </source>
</evidence>
<dbReference type="GO" id="GO:0007059">
    <property type="term" value="P:chromosome segregation"/>
    <property type="evidence" value="ECO:0007669"/>
    <property type="project" value="UniProtKB-KW"/>
</dbReference>
<dbReference type="AlphaFoldDB" id="A0A8X8KB82"/>
<dbReference type="Gene3D" id="1.10.10.2830">
    <property type="match status" value="1"/>
</dbReference>
<dbReference type="GO" id="GO:0005694">
    <property type="term" value="C:chromosome"/>
    <property type="evidence" value="ECO:0007669"/>
    <property type="project" value="TreeGrafter"/>
</dbReference>
<feature type="compositionally biased region" description="Acidic residues" evidence="3">
    <location>
        <begin position="355"/>
        <end position="368"/>
    </location>
</feature>
<evidence type="ECO:0000313" key="6">
    <source>
        <dbReference type="Proteomes" id="UP000887300"/>
    </source>
</evidence>
<organism evidence="5 6">
    <name type="scientific">Acidithiobacillus ferridurans</name>
    <dbReference type="NCBI Taxonomy" id="1232575"/>
    <lineage>
        <taxon>Bacteria</taxon>
        <taxon>Pseudomonadati</taxon>
        <taxon>Pseudomonadota</taxon>
        <taxon>Acidithiobacillia</taxon>
        <taxon>Acidithiobacillales</taxon>
        <taxon>Acidithiobacillaceae</taxon>
        <taxon>Acidithiobacillus</taxon>
    </lineage>
</organism>
<dbReference type="InterPro" id="IPR003115">
    <property type="entry name" value="ParB_N"/>
</dbReference>
<dbReference type="NCBIfam" id="TIGR00180">
    <property type="entry name" value="parB_part"/>
    <property type="match status" value="1"/>
</dbReference>
<dbReference type="Proteomes" id="UP000887300">
    <property type="component" value="Unassembled WGS sequence"/>
</dbReference>
<dbReference type="InterPro" id="IPR004437">
    <property type="entry name" value="ParB/RepB/Spo0J"/>
</dbReference>
<evidence type="ECO:0000259" key="4">
    <source>
        <dbReference type="SMART" id="SM00470"/>
    </source>
</evidence>